<dbReference type="AlphaFoldDB" id="A0A382CQH4"/>
<feature type="non-terminal residue" evidence="2">
    <location>
        <position position="1"/>
    </location>
</feature>
<gene>
    <name evidence="2" type="ORF">METZ01_LOCUS181179</name>
</gene>
<name>A0A382CQH4_9ZZZZ</name>
<evidence type="ECO:0000256" key="1">
    <source>
        <dbReference type="SAM" id="MobiDB-lite"/>
    </source>
</evidence>
<sequence length="147" mass="16848">VGFLLGNAYSRKKHVGSDQYSGKNKMQTSQNEESINPSTNVGFVKALCSYYAEFLETDFKKERLPKRRTEYKNKVGNTIGIPLKDFNKIQNDIWDAMNKILFDDYIIPLKRNKYTRDIPRQAKATIAYQIEGIDQVKCASIAAETLN</sequence>
<protein>
    <submittedName>
        <fullName evidence="2">Uncharacterized protein</fullName>
    </submittedName>
</protein>
<organism evidence="2">
    <name type="scientific">marine metagenome</name>
    <dbReference type="NCBI Taxonomy" id="408172"/>
    <lineage>
        <taxon>unclassified sequences</taxon>
        <taxon>metagenomes</taxon>
        <taxon>ecological metagenomes</taxon>
    </lineage>
</organism>
<feature type="compositionally biased region" description="Polar residues" evidence="1">
    <location>
        <begin position="18"/>
        <end position="34"/>
    </location>
</feature>
<dbReference type="EMBL" id="UINC01035625">
    <property type="protein sequence ID" value="SVB28325.1"/>
    <property type="molecule type" value="Genomic_DNA"/>
</dbReference>
<feature type="non-terminal residue" evidence="2">
    <location>
        <position position="147"/>
    </location>
</feature>
<evidence type="ECO:0000313" key="2">
    <source>
        <dbReference type="EMBL" id="SVB28325.1"/>
    </source>
</evidence>
<feature type="region of interest" description="Disordered" evidence="1">
    <location>
        <begin position="14"/>
        <end position="34"/>
    </location>
</feature>
<reference evidence="2" key="1">
    <citation type="submission" date="2018-05" db="EMBL/GenBank/DDBJ databases">
        <authorList>
            <person name="Lanie J.A."/>
            <person name="Ng W.-L."/>
            <person name="Kazmierczak K.M."/>
            <person name="Andrzejewski T.M."/>
            <person name="Davidsen T.M."/>
            <person name="Wayne K.J."/>
            <person name="Tettelin H."/>
            <person name="Glass J.I."/>
            <person name="Rusch D."/>
            <person name="Podicherti R."/>
            <person name="Tsui H.-C.T."/>
            <person name="Winkler M.E."/>
        </authorList>
    </citation>
    <scope>NUCLEOTIDE SEQUENCE</scope>
</reference>
<accession>A0A382CQH4</accession>
<proteinExistence type="predicted"/>